<dbReference type="InterPro" id="IPR001680">
    <property type="entry name" value="WD40_rpt"/>
</dbReference>
<protein>
    <submittedName>
        <fullName evidence="2">WD repeat-containing 31-like</fullName>
    </submittedName>
</protein>
<keyword evidence="3" id="KW-1185">Reference proteome</keyword>
<dbReference type="SUPFAM" id="SSF50978">
    <property type="entry name" value="WD40 repeat-like"/>
    <property type="match status" value="1"/>
</dbReference>
<dbReference type="OrthoDB" id="6262491at2759"/>
<dbReference type="Pfam" id="PF00400">
    <property type="entry name" value="WD40"/>
    <property type="match status" value="5"/>
</dbReference>
<dbReference type="InterPro" id="IPR019775">
    <property type="entry name" value="WD40_repeat_CS"/>
</dbReference>
<dbReference type="InterPro" id="IPR040066">
    <property type="entry name" value="WDR31"/>
</dbReference>
<evidence type="ECO:0000313" key="2">
    <source>
        <dbReference type="EMBL" id="CAB4011825.1"/>
    </source>
</evidence>
<sequence length="354" mass="39499">MGTKKSKPKRGSRYENDTTATTNIPGLQTDGTEVKKFQQVHEDRVSCVAAYKPGVCVSGGTDTNVGIFNYEEGKLCTRWKAHDKDITKVCCSCLQGQSLVFSSSRDKTIKSWLINDNNVIQLQCVYDGHELVVTAIDINSDCSLLCSGSRDNRMKLWDVERAQCLRTNVVTRNLITCVKWFSEDNLIAQTGEDKMLRIWDSRSLDVAFTFPPKQYFATCCDVSPDGRFILTSSNGFNGSGCEIILWDVRGKKQIYTYLGHEQTVSTCCFFPRITDITSWPLIMSASHDSTVKIWNQENQKCLATESFFGSGPLTDIAVWENGRFCVSSFNSGVYQLSLTSDGEGGVEIACQAHF</sequence>
<dbReference type="InterPro" id="IPR036322">
    <property type="entry name" value="WD40_repeat_dom_sf"/>
</dbReference>
<dbReference type="PROSITE" id="PS50294">
    <property type="entry name" value="WD_REPEATS_REGION"/>
    <property type="match status" value="1"/>
</dbReference>
<dbReference type="PANTHER" id="PTHR19869">
    <property type="entry name" value="SPERMATID WD-REPEAT PROTEIN"/>
    <property type="match status" value="1"/>
</dbReference>
<accession>A0A6S7HZJ7</accession>
<dbReference type="CDD" id="cd00200">
    <property type="entry name" value="WD40"/>
    <property type="match status" value="1"/>
</dbReference>
<dbReference type="Gene3D" id="2.130.10.10">
    <property type="entry name" value="YVTN repeat-like/Quinoprotein amine dehydrogenase"/>
    <property type="match status" value="2"/>
</dbReference>
<feature type="region of interest" description="Disordered" evidence="1">
    <location>
        <begin position="1"/>
        <end position="25"/>
    </location>
</feature>
<dbReference type="SMART" id="SM00320">
    <property type="entry name" value="WD40"/>
    <property type="match status" value="6"/>
</dbReference>
<dbReference type="PROSITE" id="PS00678">
    <property type="entry name" value="WD_REPEATS_1"/>
    <property type="match status" value="1"/>
</dbReference>
<organism evidence="2 3">
    <name type="scientific">Paramuricea clavata</name>
    <name type="common">Red gorgonian</name>
    <name type="synonym">Violescent sea-whip</name>
    <dbReference type="NCBI Taxonomy" id="317549"/>
    <lineage>
        <taxon>Eukaryota</taxon>
        <taxon>Metazoa</taxon>
        <taxon>Cnidaria</taxon>
        <taxon>Anthozoa</taxon>
        <taxon>Octocorallia</taxon>
        <taxon>Malacalcyonacea</taxon>
        <taxon>Plexauridae</taxon>
        <taxon>Paramuricea</taxon>
    </lineage>
</organism>
<dbReference type="AlphaFoldDB" id="A0A6S7HZJ7"/>
<dbReference type="PROSITE" id="PS50082">
    <property type="entry name" value="WD_REPEATS_2"/>
    <property type="match status" value="3"/>
</dbReference>
<comment type="caution">
    <text evidence="2">The sequence shown here is derived from an EMBL/GenBank/DDBJ whole genome shotgun (WGS) entry which is preliminary data.</text>
</comment>
<feature type="compositionally biased region" description="Basic residues" evidence="1">
    <location>
        <begin position="1"/>
        <end position="11"/>
    </location>
</feature>
<evidence type="ECO:0000313" key="3">
    <source>
        <dbReference type="Proteomes" id="UP001152795"/>
    </source>
</evidence>
<dbReference type="EMBL" id="CACRXK020007277">
    <property type="protein sequence ID" value="CAB4011825.1"/>
    <property type="molecule type" value="Genomic_DNA"/>
</dbReference>
<dbReference type="InterPro" id="IPR015943">
    <property type="entry name" value="WD40/YVTN_repeat-like_dom_sf"/>
</dbReference>
<name>A0A6S7HZJ7_PARCT</name>
<dbReference type="PANTHER" id="PTHR19869:SF1">
    <property type="entry name" value="WD REPEAT-CONTAINING PROTEIN 31"/>
    <property type="match status" value="1"/>
</dbReference>
<dbReference type="InterPro" id="IPR020472">
    <property type="entry name" value="WD40_PAC1"/>
</dbReference>
<proteinExistence type="predicted"/>
<reference evidence="2" key="1">
    <citation type="submission" date="2020-04" db="EMBL/GenBank/DDBJ databases">
        <authorList>
            <person name="Alioto T."/>
            <person name="Alioto T."/>
            <person name="Gomez Garrido J."/>
        </authorList>
    </citation>
    <scope>NUCLEOTIDE SEQUENCE</scope>
    <source>
        <strain evidence="2">A484AB</strain>
    </source>
</reference>
<evidence type="ECO:0000256" key="1">
    <source>
        <dbReference type="SAM" id="MobiDB-lite"/>
    </source>
</evidence>
<gene>
    <name evidence="2" type="ORF">PACLA_8A003133</name>
</gene>
<dbReference type="PRINTS" id="PR00320">
    <property type="entry name" value="GPROTEINBRPT"/>
</dbReference>
<dbReference type="Proteomes" id="UP001152795">
    <property type="component" value="Unassembled WGS sequence"/>
</dbReference>